<evidence type="ECO:0000256" key="7">
    <source>
        <dbReference type="ARBA" id="ARBA00022889"/>
    </source>
</evidence>
<keyword evidence="18" id="KW-1185">Reference proteome</keyword>
<dbReference type="Pfam" id="PF00041">
    <property type="entry name" value="fn3"/>
    <property type="match status" value="5"/>
</dbReference>
<dbReference type="FunFam" id="2.60.40.10:FF:000093">
    <property type="entry name" value="Down syndrome cell adhesion molecule, isoform B"/>
    <property type="match status" value="1"/>
</dbReference>
<keyword evidence="5" id="KW-0732">Signal</keyword>
<feature type="domain" description="Fibronectin type-III" evidence="16">
    <location>
        <begin position="1331"/>
        <end position="1432"/>
    </location>
</feature>
<dbReference type="CDD" id="cd20956">
    <property type="entry name" value="IgI_4_Dscam"/>
    <property type="match status" value="1"/>
</dbReference>
<dbReference type="OrthoDB" id="5969272at2759"/>
<dbReference type="CDD" id="cd00096">
    <property type="entry name" value="Ig"/>
    <property type="match status" value="1"/>
</dbReference>
<accession>A0A8I6SKJ7</accession>
<dbReference type="PRINTS" id="PR00014">
    <property type="entry name" value="FNTYPEIII"/>
</dbReference>
<dbReference type="RefSeq" id="XP_024082903.1">
    <property type="nucleotide sequence ID" value="XM_024227135.1"/>
</dbReference>
<keyword evidence="10" id="KW-1015">Disulfide bond</keyword>
<evidence type="ECO:0000256" key="6">
    <source>
        <dbReference type="ARBA" id="ARBA00022737"/>
    </source>
</evidence>
<dbReference type="Gene3D" id="2.60.40.10">
    <property type="entry name" value="Immunoglobulins"/>
    <property type="match status" value="15"/>
</dbReference>
<feature type="domain" description="Ig-like" evidence="15">
    <location>
        <begin position="553"/>
        <end position="647"/>
    </location>
</feature>
<keyword evidence="12" id="KW-0393">Immunoglobulin domain</keyword>
<evidence type="ECO:0000313" key="18">
    <source>
        <dbReference type="Proteomes" id="UP000494040"/>
    </source>
</evidence>
<dbReference type="Pfam" id="PF25059">
    <property type="entry name" value="FN3_DSCAM-DSCAML_C"/>
    <property type="match status" value="1"/>
</dbReference>
<evidence type="ECO:0000256" key="8">
    <source>
        <dbReference type="ARBA" id="ARBA00022989"/>
    </source>
</evidence>
<dbReference type="SMART" id="SM00409">
    <property type="entry name" value="IG"/>
    <property type="match status" value="9"/>
</dbReference>
<dbReference type="GeneID" id="106665320"/>
<dbReference type="Pfam" id="PF13927">
    <property type="entry name" value="Ig_3"/>
    <property type="match status" value="4"/>
</dbReference>
<evidence type="ECO:0000256" key="11">
    <source>
        <dbReference type="ARBA" id="ARBA00023180"/>
    </source>
</evidence>
<dbReference type="FunFam" id="2.60.40.10:FF:000028">
    <property type="entry name" value="Neuronal cell adhesion molecule"/>
    <property type="match status" value="1"/>
</dbReference>
<dbReference type="PANTHER" id="PTHR44170:SF6">
    <property type="entry name" value="CONTACTIN"/>
    <property type="match status" value="1"/>
</dbReference>
<keyword evidence="7" id="KW-0130">Cell adhesion</keyword>
<feature type="domain" description="Ig-like" evidence="15">
    <location>
        <begin position="1143"/>
        <end position="1226"/>
    </location>
</feature>
<dbReference type="CDD" id="cd00063">
    <property type="entry name" value="FN3"/>
    <property type="match status" value="6"/>
</dbReference>
<evidence type="ECO:0000256" key="9">
    <source>
        <dbReference type="ARBA" id="ARBA00023136"/>
    </source>
</evidence>
<evidence type="ECO:0000256" key="14">
    <source>
        <dbReference type="SAM" id="Phobius"/>
    </source>
</evidence>
<keyword evidence="11" id="KW-0325">Glycoprotein</keyword>
<comment type="subcellular location">
    <subcellularLocation>
        <location evidence="1">Cell membrane</location>
    </subcellularLocation>
    <subcellularLocation>
        <location evidence="2">Membrane</location>
        <topology evidence="2">Single-pass type I membrane protein</topology>
    </subcellularLocation>
</comment>
<dbReference type="InterPro" id="IPR013098">
    <property type="entry name" value="Ig_I-set"/>
</dbReference>
<evidence type="ECO:0000256" key="4">
    <source>
        <dbReference type="ARBA" id="ARBA00022692"/>
    </source>
</evidence>
<keyword evidence="4 14" id="KW-0812">Transmembrane</keyword>
<evidence type="ECO:0000256" key="13">
    <source>
        <dbReference type="SAM" id="MobiDB-lite"/>
    </source>
</evidence>
<dbReference type="EnsemblMetazoa" id="XM_024227135.1">
    <property type="protein sequence ID" value="XP_024082903.1"/>
    <property type="gene ID" value="LOC106665320"/>
</dbReference>
<dbReference type="InterPro" id="IPR007110">
    <property type="entry name" value="Ig-like_dom"/>
</dbReference>
<dbReference type="InterPro" id="IPR013783">
    <property type="entry name" value="Ig-like_fold"/>
</dbReference>
<keyword evidence="6" id="KW-0677">Repeat</keyword>
<dbReference type="PROSITE" id="PS50853">
    <property type="entry name" value="FN3"/>
    <property type="match status" value="6"/>
</dbReference>
<keyword evidence="3" id="KW-1003">Cell membrane</keyword>
<evidence type="ECO:0000256" key="12">
    <source>
        <dbReference type="ARBA" id="ARBA00023319"/>
    </source>
</evidence>
<dbReference type="CDD" id="cd20958">
    <property type="entry name" value="IgI_5_Dscam"/>
    <property type="match status" value="1"/>
</dbReference>
<dbReference type="InterPro" id="IPR056754">
    <property type="entry name" value="DSCAM/DSCAML_C"/>
</dbReference>
<dbReference type="KEGG" id="clec:106665320"/>
<evidence type="ECO:0000256" key="3">
    <source>
        <dbReference type="ARBA" id="ARBA00022475"/>
    </source>
</evidence>
<reference evidence="17" key="1">
    <citation type="submission" date="2022-01" db="UniProtKB">
        <authorList>
            <consortium name="EnsemblMetazoa"/>
        </authorList>
    </citation>
    <scope>IDENTIFICATION</scope>
</reference>
<dbReference type="PANTHER" id="PTHR44170">
    <property type="entry name" value="PROTEIN SIDEKICK"/>
    <property type="match status" value="1"/>
</dbReference>
<dbReference type="InterPro" id="IPR003961">
    <property type="entry name" value="FN3_dom"/>
</dbReference>
<feature type="domain" description="Fibronectin type-III" evidence="16">
    <location>
        <begin position="1234"/>
        <end position="1330"/>
    </location>
</feature>
<dbReference type="FunFam" id="2.60.40.10:FF:000005">
    <property type="entry name" value="Neuronal cell adhesion molecule"/>
    <property type="match status" value="1"/>
</dbReference>
<evidence type="ECO:0000259" key="15">
    <source>
        <dbReference type="PROSITE" id="PS50835"/>
    </source>
</evidence>
<evidence type="ECO:0000259" key="16">
    <source>
        <dbReference type="PROSITE" id="PS50853"/>
    </source>
</evidence>
<dbReference type="InterPro" id="IPR036179">
    <property type="entry name" value="Ig-like_dom_sf"/>
</dbReference>
<feature type="domain" description="Ig-like" evidence="15">
    <location>
        <begin position="82"/>
        <end position="170"/>
    </location>
</feature>
<feature type="domain" description="Ig-like" evidence="15">
    <location>
        <begin position="271"/>
        <end position="364"/>
    </location>
</feature>
<dbReference type="FunFam" id="2.60.40.10:FF:000333">
    <property type="entry name" value="Down syndrome cell adhesion molecule"/>
    <property type="match status" value="1"/>
</dbReference>
<keyword evidence="8 14" id="KW-1133">Transmembrane helix</keyword>
<feature type="transmembrane region" description="Helical" evidence="14">
    <location>
        <begin position="1450"/>
        <end position="1472"/>
    </location>
</feature>
<protein>
    <recommendedName>
        <fullName evidence="19">Down syndrome cell adhesion molecule-like protein Dscam2</fullName>
    </recommendedName>
</protein>
<dbReference type="SMART" id="SM00060">
    <property type="entry name" value="FN3"/>
    <property type="match status" value="6"/>
</dbReference>
<feature type="region of interest" description="Disordered" evidence="13">
    <location>
        <begin position="1626"/>
        <end position="1672"/>
    </location>
</feature>
<evidence type="ECO:0000256" key="5">
    <source>
        <dbReference type="ARBA" id="ARBA00022729"/>
    </source>
</evidence>
<feature type="domain" description="Fibronectin type-III" evidence="16">
    <location>
        <begin position="846"/>
        <end position="945"/>
    </location>
</feature>
<dbReference type="Pfam" id="PF07679">
    <property type="entry name" value="I-set"/>
    <property type="match status" value="4"/>
</dbReference>
<feature type="domain" description="Fibronectin type-III" evidence="16">
    <location>
        <begin position="950"/>
        <end position="1047"/>
    </location>
</feature>
<feature type="domain" description="Ig-like" evidence="15">
    <location>
        <begin position="460"/>
        <end position="550"/>
    </location>
</feature>
<dbReference type="InterPro" id="IPR003599">
    <property type="entry name" value="Ig_sub"/>
</dbReference>
<dbReference type="SMART" id="SM00408">
    <property type="entry name" value="IGc2"/>
    <property type="match status" value="8"/>
</dbReference>
<evidence type="ECO:0008006" key="19">
    <source>
        <dbReference type="Google" id="ProtNLM"/>
    </source>
</evidence>
<dbReference type="InterPro" id="IPR036116">
    <property type="entry name" value="FN3_sf"/>
</dbReference>
<dbReference type="GO" id="GO:0005886">
    <property type="term" value="C:plasma membrane"/>
    <property type="evidence" value="ECO:0007669"/>
    <property type="project" value="UniProtKB-SubCell"/>
</dbReference>
<dbReference type="OMA" id="DGFDHHK"/>
<feature type="domain" description="Ig-like" evidence="15">
    <location>
        <begin position="174"/>
        <end position="265"/>
    </location>
</feature>
<organism evidence="17 18">
    <name type="scientific">Cimex lectularius</name>
    <name type="common">Bed bug</name>
    <name type="synonym">Acanthia lectularia</name>
    <dbReference type="NCBI Taxonomy" id="79782"/>
    <lineage>
        <taxon>Eukaryota</taxon>
        <taxon>Metazoa</taxon>
        <taxon>Ecdysozoa</taxon>
        <taxon>Arthropoda</taxon>
        <taxon>Hexapoda</taxon>
        <taxon>Insecta</taxon>
        <taxon>Pterygota</taxon>
        <taxon>Neoptera</taxon>
        <taxon>Paraneoptera</taxon>
        <taxon>Hemiptera</taxon>
        <taxon>Heteroptera</taxon>
        <taxon>Panheteroptera</taxon>
        <taxon>Cimicomorpha</taxon>
        <taxon>Cimicidae</taxon>
        <taxon>Cimex</taxon>
    </lineage>
</organism>
<proteinExistence type="predicted"/>
<dbReference type="SUPFAM" id="SSF49265">
    <property type="entry name" value="Fibronectin type III"/>
    <property type="match status" value="3"/>
</dbReference>
<evidence type="ECO:0000256" key="2">
    <source>
        <dbReference type="ARBA" id="ARBA00004479"/>
    </source>
</evidence>
<dbReference type="SUPFAM" id="SSF48726">
    <property type="entry name" value="Immunoglobulin"/>
    <property type="match status" value="8"/>
</dbReference>
<feature type="domain" description="Fibronectin type-III" evidence="16">
    <location>
        <begin position="1051"/>
        <end position="1147"/>
    </location>
</feature>
<sequence length="1714" mass="189246">MKEFISITSWLQDSSFNIYPTNKGDGKYHMLPTGELMIRLLEEADVYRSYQCRAINRLTGHSLLSVHRIRFTVTDSLVQVAPRILESSVSVHVKKDQTVVLPCFAQGNPPPSYVWRKEGSNGDMEIRLGGRIGSAQEVLLIERVELNDAGVWTCIVNNSVGHQKKSTTLHVAVPLSVILQPSGQVVVDVGEHFEMKCVVNGGQNPSITWLKDANPIITSNSPRPGNNPGDGGKLEIAKVGREDAGMYQCLVRDEEGSLQSSVQLILGASKPQFLYKFIQQTVQPGPAMSLKCIATGNPTPHITWTIDGFPLPQNERFVIGQYVTLHGDVISHVNISNVHVQDGGIYQCTASNRVGEVTHSAEMRVYGLPYIRSMPNISAVAGEPLYISCPVAGYPIDLITWEKEGRKLPLNRRHRVFNNGTLHIITVERGQDEGSYRCTAQNKQGKAASQVVHLSIIVPPKISPFVLQSDLHVGDRVGFQCFVTKGDLPLQLGWEKDSGPLSSDVIVRQFGQFTSSLAIISLTKEHAGNYTCIAKNEVATAKYTAQLLVNVPPRWISEPKDLNVTRDGVARFDCIAEGFPTPQTTWKKIIGQHPNEYQDLNIGRHGFSLYDNGTLVIKPTLSEHEGQYLCEAANGIGSGISSTVTLNVNNPPEFDVLSTQESVRRGQTQILTCEAHGDSPLSITWTKHSSSQLNARYEVREKQVRGGLFSELIIENSVKSDSGQYACIATNPYGTTQRTILLQVQDAPGKPLDVRVLDITSRSMKISWLPPVDEQSSTLQYSVQYKRLIMDEWETFNAGNENQVTITNLQPASVYSIRIHAENLLGAGEPSDITQVTTHMEAPSGEPQGLTVTTTSSTELTASWLPPPTHTHNGELLGYYVGIREYGGGPAMAFNFTTVNALPNGVSVLLNGLRPYGKYGIVVQAFNHKGPGPMTAETIAHTLEDVPSAPPTNIQCSSQNSQSILVSWKPPPLGSQNGRIQGYRIYYENMAEYPPGYIEAETKLSTETTAKINGLQKYSNYSMEVWAFTKVGDGVKSKPIFCITDEDVPEAPTNIKVLSTSLTSLTVSWTRPNKPNGKITSYTVYWRTLEGGKGRDPEKKRVPPTQTFYQIAQLSKSGTYELWVAASTRIGEGHHTHVVYATPSNRGAAGIISFGGIYSVRLGENIELPCLMRGQPTPSRIWLPKSLPYNIQLRPDGTLIITAVQKIHQKNYTCSVTNPSGTDEITYSLKVIVPPEPPAVTVTGNGPEWIEINWNIVDTGGSAIRGYLLEHAPVSSQMLQWNEERLPRDKFSYRLNSLSCGTQYNLRMCAYNSAGTGETSRVLTSRTEGGKPAKPSFRDFIRGNVSSVTLNLNTWNNNGCPILSFNIEYKEVTHSDWLTVGKDIQGKDIFDIVGLWPGKRYKIRVKAENSAGVTTAEYSFTTLHNLGVTLSPTSVKILSEDNSVYLEPGVILPIVASVLTLISIGVAVTICFRRKRNCVTRPRHQQTTQTMVALDNKSNLAQREQYYAAVHKGMSTPVHELQCENIPEYPDDISPYATFHVATQQVSTPQHMRSFIYHDQALASMETMPLKSGNLKEEYQKIRSNSKLNKCMSACSDYSGSTTDQWSEQGASVVRPERIPLQMYGGSLPAGESSTSPEQSPVHERRIPIRHKHSSNRKEASFGFPGRLEPPSGFTDGIEISEAECDMESIHRIKGKPKGMRNKRDRRSRFTIAV</sequence>
<evidence type="ECO:0000256" key="1">
    <source>
        <dbReference type="ARBA" id="ARBA00004236"/>
    </source>
</evidence>
<feature type="domain" description="Ig-like" evidence="15">
    <location>
        <begin position="652"/>
        <end position="741"/>
    </location>
</feature>
<name>A0A8I6SKJ7_CIMLE</name>
<dbReference type="PROSITE" id="PS50835">
    <property type="entry name" value="IG_LIKE"/>
    <property type="match status" value="8"/>
</dbReference>
<feature type="domain" description="Fibronectin type-III" evidence="16">
    <location>
        <begin position="750"/>
        <end position="841"/>
    </location>
</feature>
<evidence type="ECO:0000256" key="10">
    <source>
        <dbReference type="ARBA" id="ARBA00023157"/>
    </source>
</evidence>
<keyword evidence="9 14" id="KW-0472">Membrane</keyword>
<dbReference type="GO" id="GO:0048812">
    <property type="term" value="P:neuron projection morphogenesis"/>
    <property type="evidence" value="ECO:0007669"/>
    <property type="project" value="UniProtKB-ARBA"/>
</dbReference>
<dbReference type="FunFam" id="2.60.40.10:FF:000104">
    <property type="entry name" value="Down syndrome cell adhesion molecule b"/>
    <property type="match status" value="1"/>
</dbReference>
<feature type="region of interest" description="Disordered" evidence="13">
    <location>
        <begin position="1695"/>
        <end position="1714"/>
    </location>
</feature>
<dbReference type="GO" id="GO:0098609">
    <property type="term" value="P:cell-cell adhesion"/>
    <property type="evidence" value="ECO:0007669"/>
    <property type="project" value="UniProtKB-ARBA"/>
</dbReference>
<dbReference type="InterPro" id="IPR003598">
    <property type="entry name" value="Ig_sub2"/>
</dbReference>
<evidence type="ECO:0000313" key="17">
    <source>
        <dbReference type="EnsemblMetazoa" id="XP_024082903.1"/>
    </source>
</evidence>
<dbReference type="FunFam" id="2.60.40.10:FF:000017">
    <property type="entry name" value="Down syndrome cell adhesion molecule b"/>
    <property type="match status" value="1"/>
</dbReference>
<dbReference type="FunFam" id="2.60.40.10:FF:000032">
    <property type="entry name" value="palladin isoform X1"/>
    <property type="match status" value="1"/>
</dbReference>
<feature type="domain" description="Ig-like" evidence="15">
    <location>
        <begin position="369"/>
        <end position="455"/>
    </location>
</feature>
<dbReference type="Proteomes" id="UP000494040">
    <property type="component" value="Unassembled WGS sequence"/>
</dbReference>